<dbReference type="EMBL" id="FOIN01000006">
    <property type="protein sequence ID" value="SET31746.1"/>
    <property type="molecule type" value="Genomic_DNA"/>
</dbReference>
<evidence type="ECO:0000256" key="5">
    <source>
        <dbReference type="HAMAP-Rule" id="MF_00191"/>
    </source>
</evidence>
<keyword evidence="1 5" id="KW-0004">4Fe-4S</keyword>
<dbReference type="UniPathway" id="UPA00059">
    <property type="reaction ID" value="UER00105"/>
</dbReference>
<dbReference type="NCBIfam" id="NF002187">
    <property type="entry name" value="PRK01045.1-1"/>
    <property type="match status" value="1"/>
</dbReference>
<dbReference type="AlphaFoldDB" id="A0A1I0DHP3"/>
<dbReference type="Proteomes" id="UP000198558">
    <property type="component" value="Unassembled WGS sequence"/>
</dbReference>
<keyword evidence="5" id="KW-0414">Isoprene biosynthesis</keyword>
<comment type="caution">
    <text evidence="5">Lacks conserved residue(s) required for the propagation of feature annotation.</text>
</comment>
<feature type="binding site" evidence="5">
    <location>
        <position position="12"/>
    </location>
    <ligand>
        <name>[4Fe-4S] cluster</name>
        <dbReference type="ChEBI" id="CHEBI:49883"/>
    </ligand>
</feature>
<evidence type="ECO:0000313" key="6">
    <source>
        <dbReference type="EMBL" id="SET31746.1"/>
    </source>
</evidence>
<dbReference type="GO" id="GO:0019288">
    <property type="term" value="P:isopentenyl diphosphate biosynthetic process, methylerythritol 4-phosphate pathway"/>
    <property type="evidence" value="ECO:0007669"/>
    <property type="project" value="UniProtKB-UniRule"/>
</dbReference>
<comment type="cofactor">
    <cofactor evidence="5">
        <name>[4Fe-4S] cluster</name>
        <dbReference type="ChEBI" id="CHEBI:49883"/>
    </cofactor>
    <text evidence="5">Binds 1 [4Fe-4S] cluster per subunit.</text>
</comment>
<dbReference type="InterPro" id="IPR003451">
    <property type="entry name" value="LytB/IspH"/>
</dbReference>
<feature type="binding site" evidence="5">
    <location>
        <position position="268"/>
    </location>
    <ligand>
        <name>isopentenyl diphosphate</name>
        <dbReference type="ChEBI" id="CHEBI:128769"/>
    </ligand>
</feature>
<feature type="binding site" evidence="5">
    <location>
        <position position="225"/>
    </location>
    <ligand>
        <name>dimethylallyl diphosphate</name>
        <dbReference type="ChEBI" id="CHEBI:57623"/>
    </ligand>
</feature>
<dbReference type="EC" id="1.17.7.4" evidence="5"/>
<dbReference type="GO" id="GO:0046872">
    <property type="term" value="F:metal ion binding"/>
    <property type="evidence" value="ECO:0007669"/>
    <property type="project" value="UniProtKB-KW"/>
</dbReference>
<feature type="binding site" evidence="5">
    <location>
        <position position="39"/>
    </location>
    <ligand>
        <name>isopentenyl diphosphate</name>
        <dbReference type="ChEBI" id="CHEBI:128769"/>
    </ligand>
</feature>
<keyword evidence="5" id="KW-0560">Oxidoreductase</keyword>
<feature type="binding site" evidence="5">
    <location>
        <position position="39"/>
    </location>
    <ligand>
        <name>(2E)-4-hydroxy-3-methylbut-2-enyl diphosphate</name>
        <dbReference type="ChEBI" id="CHEBI:128753"/>
    </ligand>
</feature>
<dbReference type="RefSeq" id="WP_092352834.1">
    <property type="nucleotide sequence ID" value="NZ_FOIN01000006.1"/>
</dbReference>
<feature type="binding site" evidence="5">
    <location>
        <position position="79"/>
    </location>
    <ligand>
        <name>(2E)-4-hydroxy-3-methylbut-2-enyl diphosphate</name>
        <dbReference type="ChEBI" id="CHEBI:128753"/>
    </ligand>
</feature>
<feature type="binding site" evidence="5">
    <location>
        <position position="195"/>
    </location>
    <ligand>
        <name>[4Fe-4S] cluster</name>
        <dbReference type="ChEBI" id="CHEBI:49883"/>
    </ligand>
</feature>
<evidence type="ECO:0000313" key="7">
    <source>
        <dbReference type="Proteomes" id="UP000198558"/>
    </source>
</evidence>
<feature type="binding site" evidence="5">
    <location>
        <position position="79"/>
    </location>
    <ligand>
        <name>isopentenyl diphosphate</name>
        <dbReference type="ChEBI" id="CHEBI:128769"/>
    </ligand>
</feature>
<protein>
    <recommendedName>
        <fullName evidence="5">4-hydroxy-3-methylbut-2-enyl diphosphate reductase</fullName>
        <shortName evidence="5">HMBPP reductase</shortName>
        <ecNumber evidence="5">1.17.7.4</ecNumber>
    </recommendedName>
</protein>
<dbReference type="GO" id="GO:0051539">
    <property type="term" value="F:4 iron, 4 sulfur cluster binding"/>
    <property type="evidence" value="ECO:0007669"/>
    <property type="project" value="UniProtKB-UniRule"/>
</dbReference>
<feature type="binding site" evidence="5">
    <location>
        <position position="129"/>
    </location>
    <ligand>
        <name>isopentenyl diphosphate</name>
        <dbReference type="ChEBI" id="CHEBI:128769"/>
    </ligand>
</feature>
<dbReference type="Gene3D" id="3.40.50.11270">
    <property type="match status" value="1"/>
</dbReference>
<feature type="binding site" evidence="5">
    <location>
        <position position="268"/>
    </location>
    <ligand>
        <name>(2E)-4-hydroxy-3-methylbut-2-enyl diphosphate</name>
        <dbReference type="ChEBI" id="CHEBI:128753"/>
    </ligand>
</feature>
<dbReference type="NCBIfam" id="TIGR00216">
    <property type="entry name" value="ispH_lytB"/>
    <property type="match status" value="1"/>
</dbReference>
<feature type="binding site" evidence="5">
    <location>
        <position position="39"/>
    </location>
    <ligand>
        <name>dimethylallyl diphosphate</name>
        <dbReference type="ChEBI" id="CHEBI:57623"/>
    </ligand>
</feature>
<comment type="similarity">
    <text evidence="5">Belongs to the IspH family.</text>
</comment>
<feature type="binding site" evidence="5">
    <location>
        <position position="223"/>
    </location>
    <ligand>
        <name>isopentenyl diphosphate</name>
        <dbReference type="ChEBI" id="CHEBI:128769"/>
    </ligand>
</feature>
<keyword evidence="4 5" id="KW-0411">Iron-sulfur</keyword>
<evidence type="ECO:0000256" key="3">
    <source>
        <dbReference type="ARBA" id="ARBA00023004"/>
    </source>
</evidence>
<feature type="binding site" evidence="5">
    <location>
        <position position="225"/>
    </location>
    <ligand>
        <name>(2E)-4-hydroxy-3-methylbut-2-enyl diphosphate</name>
        <dbReference type="ChEBI" id="CHEBI:128753"/>
    </ligand>
</feature>
<feature type="binding site" evidence="5">
    <location>
        <position position="223"/>
    </location>
    <ligand>
        <name>dimethylallyl diphosphate</name>
        <dbReference type="ChEBI" id="CHEBI:57623"/>
    </ligand>
</feature>
<feature type="binding site" evidence="5">
    <location>
        <position position="129"/>
    </location>
    <ligand>
        <name>dimethylallyl diphosphate</name>
        <dbReference type="ChEBI" id="CHEBI:57623"/>
    </ligand>
</feature>
<dbReference type="Gene3D" id="3.40.1010.20">
    <property type="entry name" value="4-hydroxy-3-methylbut-2-enyl diphosphate reductase, catalytic domain"/>
    <property type="match status" value="2"/>
</dbReference>
<dbReference type="PANTHER" id="PTHR30426">
    <property type="entry name" value="4-HYDROXY-3-METHYLBUT-2-ENYL DIPHOSPHATE REDUCTASE"/>
    <property type="match status" value="1"/>
</dbReference>
<dbReference type="PANTHER" id="PTHR30426:SF0">
    <property type="entry name" value="4-HYDROXY-3-METHYLBUT-2-ENYL DIPHOSPHATE REDUCTASE"/>
    <property type="match status" value="1"/>
</dbReference>
<comment type="catalytic activity">
    <reaction evidence="5">
        <text>dimethylallyl diphosphate + 2 oxidized [2Fe-2S]-[ferredoxin] + H2O = (2E)-4-hydroxy-3-methylbut-2-enyl diphosphate + 2 reduced [2Fe-2S]-[ferredoxin] + 2 H(+)</text>
        <dbReference type="Rhea" id="RHEA:24825"/>
        <dbReference type="Rhea" id="RHEA-COMP:10000"/>
        <dbReference type="Rhea" id="RHEA-COMP:10001"/>
        <dbReference type="ChEBI" id="CHEBI:15377"/>
        <dbReference type="ChEBI" id="CHEBI:15378"/>
        <dbReference type="ChEBI" id="CHEBI:33737"/>
        <dbReference type="ChEBI" id="CHEBI:33738"/>
        <dbReference type="ChEBI" id="CHEBI:57623"/>
        <dbReference type="ChEBI" id="CHEBI:128753"/>
        <dbReference type="EC" id="1.17.7.4"/>
    </reaction>
</comment>
<feature type="binding site" evidence="5">
    <location>
        <position position="101"/>
    </location>
    <ligand>
        <name>[4Fe-4S] cluster</name>
        <dbReference type="ChEBI" id="CHEBI:49883"/>
    </ligand>
</feature>
<feature type="binding site" evidence="5">
    <location>
        <position position="129"/>
    </location>
    <ligand>
        <name>(2E)-4-hydroxy-3-methylbut-2-enyl diphosphate</name>
        <dbReference type="ChEBI" id="CHEBI:128753"/>
    </ligand>
</feature>
<dbReference type="CDD" id="cd13944">
    <property type="entry name" value="lytB_ispH"/>
    <property type="match status" value="1"/>
</dbReference>
<evidence type="ECO:0000256" key="1">
    <source>
        <dbReference type="ARBA" id="ARBA00022485"/>
    </source>
</evidence>
<reference evidence="7" key="1">
    <citation type="submission" date="2016-10" db="EMBL/GenBank/DDBJ databases">
        <authorList>
            <person name="Varghese N."/>
            <person name="Submissions S."/>
        </authorList>
    </citation>
    <scope>NUCLEOTIDE SEQUENCE [LARGE SCALE GENOMIC DNA]</scope>
    <source>
        <strain evidence="7">DSM 1551</strain>
    </source>
</reference>
<name>A0A1I0DHP3_9FIRM</name>
<feature type="binding site" evidence="5">
    <location>
        <position position="225"/>
    </location>
    <ligand>
        <name>isopentenyl diphosphate</name>
        <dbReference type="ChEBI" id="CHEBI:128769"/>
    </ligand>
</feature>
<comment type="pathway">
    <text evidence="5">Isoprenoid biosynthesis; isopentenyl diphosphate biosynthesis via DXP pathway; isopentenyl diphosphate from 1-deoxy-D-xylulose 5-phosphate: step 6/6.</text>
</comment>
<sequence>MKVYQVIPRGYCKGVIQAIEIAKKQAYQDDIYILGMIVHNQYIVDALENLGIKTIDKKGASREELLDLVDQGTVIITAHGASEQVINKARKKNLNVIDATCPDVIKTHDLIKRYLDKKIEILYIGKSGHPESEGALSIDSKHIHLIETKKDIDNLNPNLVYVITNQTTMSLYDVYDLCEYAKTVLKNITIAKETCQATTIRQEAIAKINDDVDVVFIVGDPHSNNTQKLASISSNKANKTTYMIESVNDITLEMLKDKKVAAVSSGASTPTYLTNQVINYLKQFNYHDTSTYIKPNIDLNKIL</sequence>
<dbReference type="OrthoDB" id="9777362at2"/>
<dbReference type="GO" id="GO:0016114">
    <property type="term" value="P:terpenoid biosynthetic process"/>
    <property type="evidence" value="ECO:0007669"/>
    <property type="project" value="UniProtKB-UniRule"/>
</dbReference>
<feature type="binding site" evidence="5">
    <location>
        <position position="79"/>
    </location>
    <ligand>
        <name>dimethylallyl diphosphate</name>
        <dbReference type="ChEBI" id="CHEBI:57623"/>
    </ligand>
</feature>
<dbReference type="GO" id="GO:0051745">
    <property type="term" value="F:4-hydroxy-3-methylbut-2-enyl diphosphate reductase activity"/>
    <property type="evidence" value="ECO:0007669"/>
    <property type="project" value="UniProtKB-UniRule"/>
</dbReference>
<proteinExistence type="inferred from homology"/>
<gene>
    <name evidence="5" type="primary">ispH</name>
    <name evidence="6" type="ORF">SAMN04489758_10636</name>
</gene>
<keyword evidence="3 5" id="KW-0408">Iron</keyword>
<comment type="pathway">
    <text evidence="5">Isoprenoid biosynthesis; dimethylallyl diphosphate biosynthesis; dimethylallyl diphosphate from (2E)-4-hydroxy-3-methylbutenyl diphosphate: step 1/1.</text>
</comment>
<dbReference type="GeneID" id="78287875"/>
<comment type="function">
    <text evidence="5">Catalyzes the conversion of 1-hydroxy-2-methyl-2-(E)-butenyl 4-diphosphate (HMBPP) into a mixture of isopentenyl diphosphate (IPP) and dimethylallyl diphosphate (DMAPP). Acts in the terminal step of the DOXP/MEP pathway for isoprenoid precursor biosynthesis.</text>
</comment>
<comment type="catalytic activity">
    <reaction evidence="5">
        <text>isopentenyl diphosphate + 2 oxidized [2Fe-2S]-[ferredoxin] + H2O = (2E)-4-hydroxy-3-methylbut-2-enyl diphosphate + 2 reduced [2Fe-2S]-[ferredoxin] + 2 H(+)</text>
        <dbReference type="Rhea" id="RHEA:24488"/>
        <dbReference type="Rhea" id="RHEA-COMP:10000"/>
        <dbReference type="Rhea" id="RHEA-COMP:10001"/>
        <dbReference type="ChEBI" id="CHEBI:15377"/>
        <dbReference type="ChEBI" id="CHEBI:15378"/>
        <dbReference type="ChEBI" id="CHEBI:33737"/>
        <dbReference type="ChEBI" id="CHEBI:33738"/>
        <dbReference type="ChEBI" id="CHEBI:128753"/>
        <dbReference type="ChEBI" id="CHEBI:128769"/>
        <dbReference type="EC" id="1.17.7.4"/>
    </reaction>
</comment>
<evidence type="ECO:0000256" key="4">
    <source>
        <dbReference type="ARBA" id="ARBA00023014"/>
    </source>
</evidence>
<keyword evidence="7" id="KW-1185">Reference proteome</keyword>
<organism evidence="6 7">
    <name type="scientific">Thomasclavelia cocleata</name>
    <dbReference type="NCBI Taxonomy" id="69824"/>
    <lineage>
        <taxon>Bacteria</taxon>
        <taxon>Bacillati</taxon>
        <taxon>Bacillota</taxon>
        <taxon>Erysipelotrichia</taxon>
        <taxon>Erysipelotrichales</taxon>
        <taxon>Coprobacillaceae</taxon>
        <taxon>Thomasclavelia</taxon>
    </lineage>
</organism>
<feature type="binding site" evidence="5">
    <location>
        <position position="268"/>
    </location>
    <ligand>
        <name>dimethylallyl diphosphate</name>
        <dbReference type="ChEBI" id="CHEBI:57623"/>
    </ligand>
</feature>
<feature type="binding site" evidence="5">
    <location>
        <position position="223"/>
    </location>
    <ligand>
        <name>(2E)-4-hydroxy-3-methylbut-2-enyl diphosphate</name>
        <dbReference type="ChEBI" id="CHEBI:128753"/>
    </ligand>
</feature>
<feature type="binding site" evidence="5">
    <location>
        <position position="167"/>
    </location>
    <ligand>
        <name>(2E)-4-hydroxy-3-methylbut-2-enyl diphosphate</name>
        <dbReference type="ChEBI" id="CHEBI:128753"/>
    </ligand>
</feature>
<dbReference type="HAMAP" id="MF_00191">
    <property type="entry name" value="IspH"/>
    <property type="match status" value="1"/>
</dbReference>
<accession>A0A1I0DHP3</accession>
<keyword evidence="2 5" id="KW-0479">Metal-binding</keyword>
<feature type="active site" description="Proton donor" evidence="5">
    <location>
        <position position="131"/>
    </location>
</feature>
<dbReference type="UniPathway" id="UPA00056">
    <property type="reaction ID" value="UER00097"/>
</dbReference>
<dbReference type="Pfam" id="PF02401">
    <property type="entry name" value="LYTB"/>
    <property type="match status" value="1"/>
</dbReference>
<dbReference type="GO" id="GO:0050992">
    <property type="term" value="P:dimethylallyl diphosphate biosynthetic process"/>
    <property type="evidence" value="ECO:0007669"/>
    <property type="project" value="UniProtKB-UniRule"/>
</dbReference>
<evidence type="ECO:0000256" key="2">
    <source>
        <dbReference type="ARBA" id="ARBA00022723"/>
    </source>
</evidence>